<gene>
    <name evidence="2" type="ORF">GPEL0_01r0119</name>
</gene>
<evidence type="ECO:0000256" key="1">
    <source>
        <dbReference type="SAM" id="MobiDB-lite"/>
    </source>
</evidence>
<dbReference type="Proteomes" id="UP000194153">
    <property type="component" value="Unassembled WGS sequence"/>
</dbReference>
<proteinExistence type="predicted"/>
<keyword evidence="3" id="KW-1185">Reference proteome</keyword>
<reference evidence="3" key="1">
    <citation type="submission" date="2017-05" db="EMBL/GenBank/DDBJ databases">
        <title>Draft genome sequence of Geobacter pelophilus, a iron(III)-reducing bacteria.</title>
        <authorList>
            <person name="Aoyagi T."/>
            <person name="Koike H."/>
            <person name="Morita T."/>
            <person name="Sato Y."/>
            <person name="Habe H."/>
            <person name="Hori T."/>
        </authorList>
    </citation>
    <scope>NUCLEOTIDE SEQUENCE [LARGE SCALE GENOMIC DNA]</scope>
    <source>
        <strain evidence="3">Drf2</strain>
    </source>
</reference>
<accession>A0ABQ0MDV6</accession>
<dbReference type="EMBL" id="BDQG01000001">
    <property type="protein sequence ID" value="GAW65306.1"/>
    <property type="molecule type" value="Genomic_DNA"/>
</dbReference>
<protein>
    <submittedName>
        <fullName evidence="2">Uncharacterized protein</fullName>
    </submittedName>
</protein>
<comment type="caution">
    <text evidence="2">The sequence shown here is derived from an EMBL/GenBank/DDBJ whole genome shotgun (WGS) entry which is preliminary data.</text>
</comment>
<evidence type="ECO:0000313" key="3">
    <source>
        <dbReference type="Proteomes" id="UP000194153"/>
    </source>
</evidence>
<sequence length="50" mass="5102">MFNTPGGGRVSRNASKRGKAASGVGNRQGLGEGSPPPPTVARRREGTPKV</sequence>
<evidence type="ECO:0000313" key="2">
    <source>
        <dbReference type="EMBL" id="GAW65306.1"/>
    </source>
</evidence>
<organism evidence="2 3">
    <name type="scientific">Geoanaerobacter pelophilus</name>
    <dbReference type="NCBI Taxonomy" id="60036"/>
    <lineage>
        <taxon>Bacteria</taxon>
        <taxon>Pseudomonadati</taxon>
        <taxon>Thermodesulfobacteriota</taxon>
        <taxon>Desulfuromonadia</taxon>
        <taxon>Geobacterales</taxon>
        <taxon>Geobacteraceae</taxon>
        <taxon>Geoanaerobacter</taxon>
    </lineage>
</organism>
<name>A0ABQ0MDV6_9BACT</name>
<feature type="region of interest" description="Disordered" evidence="1">
    <location>
        <begin position="1"/>
        <end position="50"/>
    </location>
</feature>